<evidence type="ECO:0000256" key="4">
    <source>
        <dbReference type="ARBA" id="ARBA00023002"/>
    </source>
</evidence>
<dbReference type="RefSeq" id="WP_115309472.1">
    <property type="nucleotide sequence ID" value="NZ_UHIO01000001.1"/>
</dbReference>
<feature type="domain" description="Nitroreductase" evidence="6">
    <location>
        <begin position="9"/>
        <end position="161"/>
    </location>
</feature>
<keyword evidence="8" id="KW-1185">Reference proteome</keyword>
<keyword evidence="4 5" id="KW-0560">Oxidoreductase</keyword>
<evidence type="ECO:0000256" key="5">
    <source>
        <dbReference type="PIRNR" id="PIRNR005426"/>
    </source>
</evidence>
<evidence type="ECO:0000256" key="1">
    <source>
        <dbReference type="ARBA" id="ARBA00008366"/>
    </source>
</evidence>
<gene>
    <name evidence="7" type="primary">nfrA1</name>
    <name evidence="7" type="ORF">NCTC12020_00196</name>
</gene>
<evidence type="ECO:0000256" key="2">
    <source>
        <dbReference type="ARBA" id="ARBA00022630"/>
    </source>
</evidence>
<dbReference type="CDD" id="cd02146">
    <property type="entry name" value="NfsA-like"/>
    <property type="match status" value="1"/>
</dbReference>
<keyword evidence="2 5" id="KW-0285">Flavoprotein</keyword>
<dbReference type="GO" id="GO:0052873">
    <property type="term" value="F:FMN reductase (NADPH) activity"/>
    <property type="evidence" value="ECO:0007669"/>
    <property type="project" value="UniProtKB-EC"/>
</dbReference>
<dbReference type="PANTHER" id="PTHR43425">
    <property type="entry name" value="OXYGEN-INSENSITIVE NADPH NITROREDUCTASE"/>
    <property type="match status" value="1"/>
</dbReference>
<dbReference type="AlphaFoldDB" id="A0A380NFW1"/>
<dbReference type="Proteomes" id="UP000255367">
    <property type="component" value="Unassembled WGS sequence"/>
</dbReference>
<proteinExistence type="inferred from homology"/>
<reference evidence="7 8" key="1">
    <citation type="submission" date="2018-06" db="EMBL/GenBank/DDBJ databases">
        <authorList>
            <consortium name="Pathogen Informatics"/>
            <person name="Doyle S."/>
        </authorList>
    </citation>
    <scope>NUCLEOTIDE SEQUENCE [LARGE SCALE GENOMIC DNA]</scope>
    <source>
        <strain evidence="7 8">NCTC12020</strain>
    </source>
</reference>
<evidence type="ECO:0000256" key="3">
    <source>
        <dbReference type="ARBA" id="ARBA00022643"/>
    </source>
</evidence>
<dbReference type="Gene3D" id="3.40.109.10">
    <property type="entry name" value="NADH Oxidase"/>
    <property type="match status" value="1"/>
</dbReference>
<organism evidence="7 8">
    <name type="scientific">Veillonella criceti</name>
    <dbReference type="NCBI Taxonomy" id="103891"/>
    <lineage>
        <taxon>Bacteria</taxon>
        <taxon>Bacillati</taxon>
        <taxon>Bacillota</taxon>
        <taxon>Negativicutes</taxon>
        <taxon>Veillonellales</taxon>
        <taxon>Veillonellaceae</taxon>
        <taxon>Veillonella</taxon>
    </lineage>
</organism>
<dbReference type="InterPro" id="IPR029479">
    <property type="entry name" value="Nitroreductase"/>
</dbReference>
<dbReference type="Pfam" id="PF00881">
    <property type="entry name" value="Nitroreductase"/>
    <property type="match status" value="1"/>
</dbReference>
<keyword evidence="5" id="KW-0521">NADP</keyword>
<dbReference type="EC" id="1.5.1.38" evidence="7"/>
<comment type="similarity">
    <text evidence="1 5">Belongs to the flavin oxidoreductase frp family.</text>
</comment>
<evidence type="ECO:0000313" key="7">
    <source>
        <dbReference type="EMBL" id="SUP40053.1"/>
    </source>
</evidence>
<dbReference type="PANTHER" id="PTHR43425:SF2">
    <property type="entry name" value="OXYGEN-INSENSITIVE NADPH NITROREDUCTASE"/>
    <property type="match status" value="1"/>
</dbReference>
<name>A0A380NFW1_9FIRM</name>
<evidence type="ECO:0000259" key="6">
    <source>
        <dbReference type="Pfam" id="PF00881"/>
    </source>
</evidence>
<dbReference type="OrthoDB" id="9775805at2"/>
<protein>
    <submittedName>
        <fullName evidence="7">FMN reductase (NADPH)</fullName>
        <ecNumber evidence="7">1.5.1.38</ecNumber>
    </submittedName>
</protein>
<keyword evidence="3 5" id="KW-0288">FMN</keyword>
<dbReference type="InterPro" id="IPR000415">
    <property type="entry name" value="Nitroreductase-like"/>
</dbReference>
<dbReference type="InterPro" id="IPR016446">
    <property type="entry name" value="Flavin_OxRdtase_Frp"/>
</dbReference>
<dbReference type="EMBL" id="UHIO01000001">
    <property type="protein sequence ID" value="SUP40053.1"/>
    <property type="molecule type" value="Genomic_DNA"/>
</dbReference>
<dbReference type="SUPFAM" id="SSF55469">
    <property type="entry name" value="FMN-dependent nitroreductase-like"/>
    <property type="match status" value="1"/>
</dbReference>
<accession>A0A380NFW1</accession>
<dbReference type="PIRSF" id="PIRSF005426">
    <property type="entry name" value="Frp"/>
    <property type="match status" value="1"/>
</dbReference>
<sequence>MNPIDVLLNHRTIREFKSSPIPPQQLSILLDVAKRTASSQGMQSFSIIRIVDPAIKAQIAEVCNQEYVARVPELFIFLVDAYRNSRIAREQGVVSDSERDSDRFFQGWTDASLAAQNMVAAAEMGGFGTVYFGSILNNVPKMIEILKLPELTFPMLGLGIGVPNQKPQLKPRMPREANVFDDAYTVFDSYKELLEDYDEEMEQYYDMRDTNRRVDSFTKQIASKKPVLMRQHLIQQAEAQGFKFTDVKN</sequence>
<evidence type="ECO:0000313" key="8">
    <source>
        <dbReference type="Proteomes" id="UP000255367"/>
    </source>
</evidence>